<proteinExistence type="predicted"/>
<keyword evidence="2" id="KW-1185">Reference proteome</keyword>
<organism evidence="1 2">
    <name type="scientific">Williamsia limnetica</name>
    <dbReference type="NCBI Taxonomy" id="882452"/>
    <lineage>
        <taxon>Bacteria</taxon>
        <taxon>Bacillati</taxon>
        <taxon>Actinomycetota</taxon>
        <taxon>Actinomycetes</taxon>
        <taxon>Mycobacteriales</taxon>
        <taxon>Nocardiaceae</taxon>
        <taxon>Williamsia</taxon>
    </lineage>
</organism>
<name>A0A318RTR2_WILLI</name>
<gene>
    <name evidence="1" type="ORF">DFR67_103301</name>
</gene>
<dbReference type="OrthoDB" id="5517693at2"/>
<reference evidence="1 2" key="1">
    <citation type="submission" date="2018-06" db="EMBL/GenBank/DDBJ databases">
        <title>Genomic Encyclopedia of Type Strains, Phase IV (KMG-IV): sequencing the most valuable type-strain genomes for metagenomic binning, comparative biology and taxonomic classification.</title>
        <authorList>
            <person name="Goeker M."/>
        </authorList>
    </citation>
    <scope>NUCLEOTIDE SEQUENCE [LARGE SCALE GENOMIC DNA]</scope>
    <source>
        <strain evidence="1 2">DSM 45521</strain>
    </source>
</reference>
<accession>A0A318RTR2</accession>
<dbReference type="RefSeq" id="WP_110468582.1">
    <property type="nucleotide sequence ID" value="NZ_QJSP01000003.1"/>
</dbReference>
<evidence type="ECO:0000313" key="1">
    <source>
        <dbReference type="EMBL" id="PYE19388.1"/>
    </source>
</evidence>
<dbReference type="AlphaFoldDB" id="A0A318RTR2"/>
<sequence length="316" mass="35118">MGEHELTPDGLILRRNARTAGLSDHSLQAATRHGTLERVYWGMYLPSGSAGELLTREQRQHRYRYKVLGAVDAGRGDKAVSHWSAAALWGMPMLGGDLERVHFTANRTGGGRDRTRACTLHATPWQPDEVIELPGLLVTTPARTAVDISRAGTFEQGVCACDAALRMGATRLELETIVARAGRRKGIDTARRAVAFADVAAESIGESWSRALMSTMGDIPVLELQPEIHDSDGVFAARTDFRIKGTLLGEFDGYDKYIRYLKPGESPADAVYREKRREERLNELGFTVARWGWDDLMNPDRLRRILRNGLRRAGYA</sequence>
<evidence type="ECO:0000313" key="2">
    <source>
        <dbReference type="Proteomes" id="UP000247591"/>
    </source>
</evidence>
<comment type="caution">
    <text evidence="1">The sequence shown here is derived from an EMBL/GenBank/DDBJ whole genome shotgun (WGS) entry which is preliminary data.</text>
</comment>
<dbReference type="Proteomes" id="UP000247591">
    <property type="component" value="Unassembled WGS sequence"/>
</dbReference>
<protein>
    <submittedName>
        <fullName evidence="1">Uncharacterized protein</fullName>
    </submittedName>
</protein>
<dbReference type="EMBL" id="QJSP01000003">
    <property type="protein sequence ID" value="PYE19388.1"/>
    <property type="molecule type" value="Genomic_DNA"/>
</dbReference>